<proteinExistence type="predicted"/>
<sequence length="115" mass="12487">MFDGEGESPGEGACPWPRVQGSKVVDGRLGSPIEFMVGELATGKHITRVCGSPFEEASTFRRKDGVRPASLGGLDPKDDVALRYFQEFFELDAGTRTWALRELKVAVRRAEGAAS</sequence>
<accession>C7N7K6</accession>
<evidence type="ECO:0000313" key="1">
    <source>
        <dbReference type="EMBL" id="ACV22891.1"/>
    </source>
</evidence>
<organism evidence="1 2">
    <name type="scientific">Slackia heliotrinireducens (strain ATCC 29202 / DSM 20476 / NCTC 11029 / RHS 1)</name>
    <name type="common">Peptococcus heliotrinreducens</name>
    <dbReference type="NCBI Taxonomy" id="471855"/>
    <lineage>
        <taxon>Bacteria</taxon>
        <taxon>Bacillati</taxon>
        <taxon>Actinomycetota</taxon>
        <taxon>Coriobacteriia</taxon>
        <taxon>Eggerthellales</taxon>
        <taxon>Eggerthellaceae</taxon>
        <taxon>Slackia</taxon>
    </lineage>
</organism>
<keyword evidence="2" id="KW-1185">Reference proteome</keyword>
<dbReference type="STRING" id="471855.Shel_18750"/>
<dbReference type="EMBL" id="CP001684">
    <property type="protein sequence ID" value="ACV22891.1"/>
    <property type="molecule type" value="Genomic_DNA"/>
</dbReference>
<dbReference type="Proteomes" id="UP000002026">
    <property type="component" value="Chromosome"/>
</dbReference>
<evidence type="ECO:0000313" key="2">
    <source>
        <dbReference type="Proteomes" id="UP000002026"/>
    </source>
</evidence>
<name>C7N7K6_SLAHD</name>
<dbReference type="KEGG" id="shi:Shel_18750"/>
<dbReference type="HOGENOM" id="CLU_2107395_0_0_11"/>
<dbReference type="RefSeq" id="WP_012798993.1">
    <property type="nucleotide sequence ID" value="NC_013165.1"/>
</dbReference>
<reference evidence="1 2" key="1">
    <citation type="journal article" date="2009" name="Stand. Genomic Sci.">
        <title>Complete genome sequence of Slackia heliotrinireducens type strain (RHS 1).</title>
        <authorList>
            <person name="Pukall R."/>
            <person name="Lapidus A."/>
            <person name="Nolan M."/>
            <person name="Copeland A."/>
            <person name="Glavina Del Rio T."/>
            <person name="Lucas S."/>
            <person name="Chen F."/>
            <person name="Tice H."/>
            <person name="Cheng J.F."/>
            <person name="Chertkov O."/>
            <person name="Bruce D."/>
            <person name="Goodwin L."/>
            <person name="Kuske C."/>
            <person name="Brettin T."/>
            <person name="Detter J.C."/>
            <person name="Han C."/>
            <person name="Pitluck S."/>
            <person name="Pati A."/>
            <person name="Mavrommatis K."/>
            <person name="Ivanova N."/>
            <person name="Ovchinnikova G."/>
            <person name="Chen A."/>
            <person name="Palaniappan K."/>
            <person name="Schneider S."/>
            <person name="Rohde M."/>
            <person name="Chain P."/>
            <person name="D'haeseleer P."/>
            <person name="Goker M."/>
            <person name="Bristow J."/>
            <person name="Eisen J.A."/>
            <person name="Markowitz V."/>
            <person name="Kyrpides N.C."/>
            <person name="Klenk H.P."/>
            <person name="Hugenholtz P."/>
        </authorList>
    </citation>
    <scope>NUCLEOTIDE SEQUENCE [LARGE SCALE GENOMIC DNA]</scope>
    <source>
        <strain evidence="2">ATCC 29202 / DSM 20476 / NCTC 11029 / RHS 1</strain>
    </source>
</reference>
<protein>
    <submittedName>
        <fullName evidence="1">Uncharacterized protein</fullName>
    </submittedName>
</protein>
<gene>
    <name evidence="1" type="ordered locus">Shel_18750</name>
</gene>
<dbReference type="AlphaFoldDB" id="C7N7K6"/>